<evidence type="ECO:0000313" key="10">
    <source>
        <dbReference type="Proteomes" id="UP000732377"/>
    </source>
</evidence>
<evidence type="ECO:0000256" key="4">
    <source>
        <dbReference type="ARBA" id="ARBA00022723"/>
    </source>
</evidence>
<organism evidence="9 10">
    <name type="scientific">Symbiobacterium thermophilum</name>
    <dbReference type="NCBI Taxonomy" id="2734"/>
    <lineage>
        <taxon>Bacteria</taxon>
        <taxon>Bacillati</taxon>
        <taxon>Bacillota</taxon>
        <taxon>Clostridia</taxon>
        <taxon>Eubacteriales</taxon>
        <taxon>Symbiobacteriaceae</taxon>
        <taxon>Symbiobacterium</taxon>
    </lineage>
</organism>
<keyword evidence="5" id="KW-0378">Hydrolase</keyword>
<dbReference type="EMBL" id="PIUK01000206">
    <property type="protein sequence ID" value="MBY6277605.1"/>
    <property type="molecule type" value="Genomic_DNA"/>
</dbReference>
<keyword evidence="2" id="KW-0031">Aminopeptidase</keyword>
<keyword evidence="4 8" id="KW-0479">Metal-binding</keyword>
<evidence type="ECO:0000256" key="2">
    <source>
        <dbReference type="ARBA" id="ARBA00022438"/>
    </source>
</evidence>
<feature type="binding site" evidence="8">
    <location>
        <position position="74"/>
    </location>
    <ligand>
        <name>Zn(2+)</name>
        <dbReference type="ChEBI" id="CHEBI:29105"/>
        <label>1</label>
    </ligand>
</feature>
<dbReference type="GO" id="GO:0004177">
    <property type="term" value="F:aminopeptidase activity"/>
    <property type="evidence" value="ECO:0007669"/>
    <property type="project" value="UniProtKB-UniRule"/>
</dbReference>
<evidence type="ECO:0000313" key="9">
    <source>
        <dbReference type="EMBL" id="MBY6277605.1"/>
    </source>
</evidence>
<feature type="binding site" evidence="8">
    <location>
        <position position="217"/>
    </location>
    <ligand>
        <name>Zn(2+)</name>
        <dbReference type="ChEBI" id="CHEBI:29105"/>
        <label>2</label>
    </ligand>
</feature>
<dbReference type="Gene3D" id="2.40.30.40">
    <property type="entry name" value="Peptidase M42, domain 2"/>
    <property type="match status" value="1"/>
</dbReference>
<dbReference type="PANTHER" id="PTHR32481:SF0">
    <property type="entry name" value="AMINOPEPTIDASE YPDE-RELATED"/>
    <property type="match status" value="1"/>
</dbReference>
<evidence type="ECO:0000256" key="8">
    <source>
        <dbReference type="PIRSR" id="PIRSR001123-2"/>
    </source>
</evidence>
<feature type="binding site" evidence="8">
    <location>
        <position position="184"/>
    </location>
    <ligand>
        <name>Zn(2+)</name>
        <dbReference type="ChEBI" id="CHEBI:29105"/>
        <label>1</label>
    </ligand>
</feature>
<comment type="similarity">
    <text evidence="1 6">Belongs to the peptidase M42 family.</text>
</comment>
<dbReference type="InterPro" id="IPR023367">
    <property type="entry name" value="Peptidase_M42_dom2"/>
</dbReference>
<evidence type="ECO:0000256" key="1">
    <source>
        <dbReference type="ARBA" id="ARBA00006272"/>
    </source>
</evidence>
<protein>
    <submittedName>
        <fullName evidence="9">M42 family peptidase</fullName>
    </submittedName>
</protein>
<reference evidence="9" key="1">
    <citation type="submission" date="2017-11" db="EMBL/GenBank/DDBJ databases">
        <title>Three new genomes from thermophilic consortium.</title>
        <authorList>
            <person name="Quaggio R."/>
            <person name="Amgarten D."/>
            <person name="Setubal J.C."/>
        </authorList>
    </citation>
    <scope>NUCLEOTIDE SEQUENCE</scope>
    <source>
        <strain evidence="9">ZCTH01-B2</strain>
    </source>
</reference>
<evidence type="ECO:0000256" key="3">
    <source>
        <dbReference type="ARBA" id="ARBA00022670"/>
    </source>
</evidence>
<comment type="caution">
    <text evidence="9">The sequence shown here is derived from an EMBL/GenBank/DDBJ whole genome shotgun (WGS) entry which is preliminary data.</text>
</comment>
<dbReference type="GO" id="GO:0006508">
    <property type="term" value="P:proteolysis"/>
    <property type="evidence" value="ECO:0007669"/>
    <property type="project" value="UniProtKB-KW"/>
</dbReference>
<dbReference type="SUPFAM" id="SSF53187">
    <property type="entry name" value="Zn-dependent exopeptidases"/>
    <property type="match status" value="1"/>
</dbReference>
<feature type="active site" description="Proton acceptor" evidence="7">
    <location>
        <position position="216"/>
    </location>
</feature>
<dbReference type="PANTHER" id="PTHR32481">
    <property type="entry name" value="AMINOPEPTIDASE"/>
    <property type="match status" value="1"/>
</dbReference>
<keyword evidence="3" id="KW-0645">Protease</keyword>
<dbReference type="SUPFAM" id="SSF101821">
    <property type="entry name" value="Aminopeptidase/glucanase lid domain"/>
    <property type="match status" value="1"/>
</dbReference>
<dbReference type="GO" id="GO:0046872">
    <property type="term" value="F:metal ion binding"/>
    <property type="evidence" value="ECO:0007669"/>
    <property type="project" value="UniProtKB-UniRule"/>
</dbReference>
<gene>
    <name evidence="9" type="ORF">CWE10_15620</name>
</gene>
<sequence>MERRGDRALDITQHLAELTRLSSITGRERAVAEYLLQAWAPLVDEAYLDRLGSYVGVKRGEGPEPRPRVLAAAHIDSIGGVVTAIEPGGFIRFNPVGGVDRRLLMAQEMEVHGRRVIPGVVGSKPPHVTSPEERKRLVPVEELYIDTGLPEDEVRALVQVGDPVLFRYQFRILQNGRISSRYLDNRASQAALAVALQELQGLRHSADFYAVGTVGEEFGAYAGATAAAFALQPDIAIAVDVTFARHPGAEKDTFPLGGGPAIGVGPSCTPQVVKLMRKVAEEVGIDYQVEVMAGPSGTDAWGMQEVRGGVATAILSIPLRYMHTPVELVDLADIRQAGRLLAHVVARIDQAFVEELRCF</sequence>
<dbReference type="Proteomes" id="UP000732377">
    <property type="component" value="Unassembled WGS sequence"/>
</dbReference>
<evidence type="ECO:0000256" key="5">
    <source>
        <dbReference type="ARBA" id="ARBA00022801"/>
    </source>
</evidence>
<feature type="binding site" evidence="8">
    <location>
        <position position="240"/>
    </location>
    <ligand>
        <name>Zn(2+)</name>
        <dbReference type="ChEBI" id="CHEBI:29105"/>
        <label>1</label>
    </ligand>
</feature>
<evidence type="ECO:0000256" key="7">
    <source>
        <dbReference type="PIRSR" id="PIRSR001123-1"/>
    </source>
</evidence>
<dbReference type="InterPro" id="IPR051464">
    <property type="entry name" value="Peptidase_M42_aminopept"/>
</dbReference>
<feature type="binding site" evidence="8">
    <location>
        <position position="323"/>
    </location>
    <ligand>
        <name>Zn(2+)</name>
        <dbReference type="ChEBI" id="CHEBI:29105"/>
        <label>2</label>
    </ligand>
</feature>
<accession>A0A953I4R9</accession>
<proteinExistence type="inferred from homology"/>
<dbReference type="Pfam" id="PF05343">
    <property type="entry name" value="Peptidase_M42"/>
    <property type="match status" value="1"/>
</dbReference>
<dbReference type="PIRSF" id="PIRSF001123">
    <property type="entry name" value="PepA_GA"/>
    <property type="match status" value="1"/>
</dbReference>
<name>A0A953I4R9_SYMTR</name>
<dbReference type="AlphaFoldDB" id="A0A953I4R9"/>
<dbReference type="Gene3D" id="3.40.630.10">
    <property type="entry name" value="Zn peptidases"/>
    <property type="match status" value="1"/>
</dbReference>
<evidence type="ECO:0000256" key="6">
    <source>
        <dbReference type="PIRNR" id="PIRNR001123"/>
    </source>
</evidence>
<comment type="cofactor">
    <cofactor evidence="8">
        <name>a divalent metal cation</name>
        <dbReference type="ChEBI" id="CHEBI:60240"/>
    </cofactor>
    <text evidence="8">Binds 2 divalent metal cations per subunit.</text>
</comment>
<feature type="binding site" evidence="8">
    <location>
        <position position="184"/>
    </location>
    <ligand>
        <name>Zn(2+)</name>
        <dbReference type="ChEBI" id="CHEBI:29105"/>
        <label>2</label>
    </ligand>
</feature>
<dbReference type="InterPro" id="IPR008007">
    <property type="entry name" value="Peptidase_M42"/>
</dbReference>